<dbReference type="GO" id="GO:0016740">
    <property type="term" value="F:transferase activity"/>
    <property type="evidence" value="ECO:0007669"/>
    <property type="project" value="UniProtKB-KW"/>
</dbReference>
<dbReference type="CDD" id="cd00009">
    <property type="entry name" value="AAA"/>
    <property type="match status" value="1"/>
</dbReference>
<evidence type="ECO:0000259" key="5">
    <source>
        <dbReference type="PROSITE" id="PS50045"/>
    </source>
</evidence>
<dbReference type="InterPro" id="IPR011608">
    <property type="entry name" value="PRD"/>
</dbReference>
<dbReference type="AlphaFoldDB" id="A0A837PBW5"/>
<dbReference type="SUPFAM" id="SSF63520">
    <property type="entry name" value="PTS-regulatory domain, PRD"/>
    <property type="match status" value="1"/>
</dbReference>
<gene>
    <name evidence="8" type="ORF">WJL_0013</name>
</gene>
<dbReference type="InterPro" id="IPR027417">
    <property type="entry name" value="P-loop_NTPase"/>
</dbReference>
<proteinExistence type="predicted"/>
<feature type="domain" description="PRD" evidence="7">
    <location>
        <begin position="759"/>
        <end position="863"/>
    </location>
</feature>
<feature type="domain" description="Sigma-54 factor interaction" evidence="5">
    <location>
        <begin position="74"/>
        <end position="308"/>
    </location>
</feature>
<dbReference type="RefSeq" id="WP_022638623.1">
    <property type="nucleotide sequence ID" value="NZ_AUTE01000042.1"/>
</dbReference>
<dbReference type="Pfam" id="PF00158">
    <property type="entry name" value="Sigma54_activat"/>
    <property type="match status" value="1"/>
</dbReference>
<evidence type="ECO:0000259" key="7">
    <source>
        <dbReference type="PROSITE" id="PS51372"/>
    </source>
</evidence>
<keyword evidence="3" id="KW-0067">ATP-binding</keyword>
<dbReference type="SUPFAM" id="SSF53062">
    <property type="entry name" value="PTS system fructose IIA component-like"/>
    <property type="match status" value="1"/>
</dbReference>
<comment type="caution">
    <text evidence="8">The sequence shown here is derived from an EMBL/GenBank/DDBJ whole genome shotgun (WGS) entry which is preliminary data.</text>
</comment>
<dbReference type="InterPro" id="IPR003593">
    <property type="entry name" value="AAA+_ATPase"/>
</dbReference>
<feature type="domain" description="PTS EIIA type-4" evidence="6">
    <location>
        <begin position="503"/>
        <end position="625"/>
    </location>
</feature>
<dbReference type="Pfam" id="PF00874">
    <property type="entry name" value="PRD"/>
    <property type="match status" value="1"/>
</dbReference>
<evidence type="ECO:0000256" key="3">
    <source>
        <dbReference type="ARBA" id="ARBA00022840"/>
    </source>
</evidence>
<dbReference type="GO" id="GO:0006355">
    <property type="term" value="P:regulation of DNA-templated transcription"/>
    <property type="evidence" value="ECO:0007669"/>
    <property type="project" value="InterPro"/>
</dbReference>
<evidence type="ECO:0000256" key="4">
    <source>
        <dbReference type="ARBA" id="ARBA00023125"/>
    </source>
</evidence>
<evidence type="ECO:0000313" key="9">
    <source>
        <dbReference type="Proteomes" id="UP000050511"/>
    </source>
</evidence>
<protein>
    <submittedName>
        <fullName evidence="8">Transcriptional regulatory protein zraR</fullName>
    </submittedName>
</protein>
<dbReference type="GO" id="GO:0016020">
    <property type="term" value="C:membrane"/>
    <property type="evidence" value="ECO:0007669"/>
    <property type="project" value="InterPro"/>
</dbReference>
<dbReference type="InterPro" id="IPR036390">
    <property type="entry name" value="WH_DNA-bd_sf"/>
</dbReference>
<dbReference type="SUPFAM" id="SSF46785">
    <property type="entry name" value="Winged helix' DNA-binding domain"/>
    <property type="match status" value="1"/>
</dbReference>
<evidence type="ECO:0000256" key="1">
    <source>
        <dbReference type="ARBA" id="ARBA00022679"/>
    </source>
</evidence>
<dbReference type="InterPro" id="IPR004701">
    <property type="entry name" value="PTS_EIIA_man-typ"/>
</dbReference>
<reference evidence="8 9" key="1">
    <citation type="submission" date="2015-10" db="EMBL/GenBank/DDBJ databases">
        <title>Resequencing of Lactobacillus plantarum WJL strain genome.</title>
        <authorList>
            <person name="Martino M.E."/>
        </authorList>
    </citation>
    <scope>NUCLEOTIDE SEQUENCE [LARGE SCALE GENOMIC DNA]</scope>
    <source>
        <strain evidence="8 9">WJL</strain>
    </source>
</reference>
<organism evidence="8 9">
    <name type="scientific">Lactiplantibacillus plantarum WJL</name>
    <dbReference type="NCBI Taxonomy" id="1350466"/>
    <lineage>
        <taxon>Bacteria</taxon>
        <taxon>Bacillati</taxon>
        <taxon>Bacillota</taxon>
        <taxon>Bacilli</taxon>
        <taxon>Lactobacillales</taxon>
        <taxon>Lactobacillaceae</taxon>
        <taxon>Lactiplantibacillus</taxon>
    </lineage>
</organism>
<dbReference type="SMART" id="SM00382">
    <property type="entry name" value="AAA"/>
    <property type="match status" value="1"/>
</dbReference>
<dbReference type="GO" id="GO:0009401">
    <property type="term" value="P:phosphoenolpyruvate-dependent sugar phosphotransferase system"/>
    <property type="evidence" value="ECO:0007669"/>
    <property type="project" value="InterPro"/>
</dbReference>
<evidence type="ECO:0000313" key="8">
    <source>
        <dbReference type="EMBL" id="KPN44576.1"/>
    </source>
</evidence>
<dbReference type="GO" id="GO:0003677">
    <property type="term" value="F:DNA binding"/>
    <property type="evidence" value="ECO:0007669"/>
    <property type="project" value="UniProtKB-KW"/>
</dbReference>
<dbReference type="InterPro" id="IPR036662">
    <property type="entry name" value="PTS_EIIA_man-typ_sf"/>
</dbReference>
<dbReference type="InterPro" id="IPR002078">
    <property type="entry name" value="Sigma_54_int"/>
</dbReference>
<evidence type="ECO:0000256" key="2">
    <source>
        <dbReference type="ARBA" id="ARBA00022741"/>
    </source>
</evidence>
<dbReference type="Proteomes" id="UP000050511">
    <property type="component" value="Unassembled WGS sequence"/>
</dbReference>
<dbReference type="PROSITE" id="PS50045">
    <property type="entry name" value="SIGMA54_INTERACT_4"/>
    <property type="match status" value="1"/>
</dbReference>
<dbReference type="Gene3D" id="3.40.50.510">
    <property type="entry name" value="Phosphotransferase system, mannose-type IIA component"/>
    <property type="match status" value="1"/>
</dbReference>
<dbReference type="Gene3D" id="3.40.50.300">
    <property type="entry name" value="P-loop containing nucleotide triphosphate hydrolases"/>
    <property type="match status" value="1"/>
</dbReference>
<dbReference type="PANTHER" id="PTHR32071:SF38">
    <property type="entry name" value="PSP OPERON TRANSCRIPTIONAL ACTIVATOR"/>
    <property type="match status" value="1"/>
</dbReference>
<dbReference type="EMBL" id="LKLZ01000001">
    <property type="protein sequence ID" value="KPN44576.1"/>
    <property type="molecule type" value="Genomic_DNA"/>
</dbReference>
<dbReference type="PROSITE" id="PS51096">
    <property type="entry name" value="PTS_EIIA_TYPE_4"/>
    <property type="match status" value="1"/>
</dbReference>
<name>A0A837PBW5_LACPN</name>
<accession>A0A837PBW5</accession>
<dbReference type="PROSITE" id="PS51372">
    <property type="entry name" value="PRD_2"/>
    <property type="match status" value="1"/>
</dbReference>
<keyword evidence="1" id="KW-0808">Transferase</keyword>
<keyword evidence="2" id="KW-0547">Nucleotide-binding</keyword>
<keyword evidence="4" id="KW-0238">DNA-binding</keyword>
<dbReference type="InterPro" id="IPR036634">
    <property type="entry name" value="PRD_sf"/>
</dbReference>
<dbReference type="SUPFAM" id="SSF52540">
    <property type="entry name" value="P-loop containing nucleoside triphosphate hydrolases"/>
    <property type="match status" value="1"/>
</dbReference>
<dbReference type="PANTHER" id="PTHR32071">
    <property type="entry name" value="TRANSCRIPTIONAL REGULATORY PROTEIN"/>
    <property type="match status" value="1"/>
</dbReference>
<sequence>MVKAKYRVLDVLKQLVADNETNISTEMVATAAKITRGVTSAYLSQLHKEGLVRKYGTKPVYWKLQRRTDIFDHFIGAGGSLRQAIIAAKSAIDYPPHGFPLMITGPSGVGKSYLASLIFKYAQSNLVINQKAKFVTLNCADYANNAELLSSVLFGYRKGAFTGAIQDTNGLVDQADGGYLFLDEIHRLPIESQEKLFTLLDTGTFYPLGENQQAHHVQVRFIFATTEDLDNYLLQTFRRRIPLTIQLASFAERPLLEKYQLILHFFYQESQAVQKNLLIPYQVLKKIAAGPVAGNIGSIHNQVKLMVAAAYRKQATSNQIVVAAKQTNDLQLTVSYQKSENFDQILATQTQAGIDQVFSQLLFNERQETPVADQVLILRGYLHDVERSIQNFQLNMQVVTVMEARLKVALRQFKHRYGVPVNVNASSVTATAQLLATMLSGTQVIKQAPELQQLINQHYPRTAYLAKQIAQTLSEQSLPIAVVEVPVLFLILAPYLKQIERIKMLAILVSHGETMASSIQSVANNLCGTYIFESFNMPIDVSVKEISQRINNFVSEQTMTYQGTVLMFDMGSLSQMYKEIKPLLASDLLVINNLTTATALDIGLQMQHGDFKQLVQKAESYRNAIQVQYYEGLSQKQNIIVSCMSGVGLSNEIKRIMKQTLQTDTDIITMDYKDLKHTLTSHGHEYFKNTYLILTTTDIVQAKVTPIVNIYDIMDAVGEQRLQAVLSRIGEQKRDIDALMEKLLQFFTIEGISSRLQFLNPRIVIKEVQGITKKYEDYYHLSLSGKIKLNLYMHISLMLERMLVSNHNDSTQSLATPQKRSTQKAEFYSITKNIFHDVEIKYNIVVNDYEISLMYELLRDFLN</sequence>
<evidence type="ECO:0000259" key="6">
    <source>
        <dbReference type="PROSITE" id="PS51096"/>
    </source>
</evidence>
<dbReference type="GO" id="GO:0005524">
    <property type="term" value="F:ATP binding"/>
    <property type="evidence" value="ECO:0007669"/>
    <property type="project" value="UniProtKB-KW"/>
</dbReference>
<dbReference type="Gene3D" id="1.10.1790.10">
    <property type="entry name" value="PRD domain"/>
    <property type="match status" value="1"/>
</dbReference>